<gene>
    <name evidence="3" type="ORF">H8R02_20985</name>
</gene>
<evidence type="ECO:0000259" key="2">
    <source>
        <dbReference type="Pfam" id="PF14351"/>
    </source>
</evidence>
<dbReference type="InterPro" id="IPR025513">
    <property type="entry name" value="DUF4401"/>
</dbReference>
<protein>
    <submittedName>
        <fullName evidence="3">GDYXXLXY domain-containing protein</fullName>
    </submittedName>
</protein>
<dbReference type="AlphaFoldDB" id="A0A923S3V3"/>
<sequence>MAEASPVDAGLDASEAASRLDTVLHAAKREGVLPSDAVTGVQDARPWPVVLLTAIGAWLAVLPLMGVMGLLFADVLKNDAGLYIAGVLLLAAAMVILRSRDLPIFVEQLALPALLVGGGSLAAGLFRDLASQAAAALLCVIALGVAWLLPRAWLRTLLGAAACLLFMGMLIPEKIFSLNGGAMLSIWFALHYALAGWLVAMAFERRMRDARGARIGAYVESVAAGWLLFVVACLAWWSGMTFLVGGTFGSGFAAEIARELSPGRNSQAWLLRVVSVVCAVGAGVVLGRAWPTLRTPAAALVGAVVAALAFFMPALGGVLLATAWTAATQRWRLAAACALAAVWIVGAFYYQLQWPLGIKAGVLVAAAAVLGAVAWVASGRAAAVATRGTPALGRGAVFLGVGAVLTLAVANYAIREKETLIAEGARVFVRLAPVDPRSLMQGDYMRLNYSLPGGVEEFGEETISVRPYAVMKLDARGVAQPVRVVRTREPVGAGELLMQLTPKGGRWVLVSDAWFFTEGDGERWNAAKYGEFRVMPDGRALLVGLAGDDLRTIPEKP</sequence>
<keyword evidence="1" id="KW-1133">Transmembrane helix</keyword>
<feature type="transmembrane region" description="Helical" evidence="1">
    <location>
        <begin position="184"/>
        <end position="203"/>
    </location>
</feature>
<feature type="transmembrane region" description="Helical" evidence="1">
    <location>
        <begin position="156"/>
        <end position="172"/>
    </location>
</feature>
<dbReference type="InterPro" id="IPR025833">
    <property type="entry name" value="GDYXXLXY"/>
</dbReference>
<feature type="transmembrane region" description="Helical" evidence="1">
    <location>
        <begin position="269"/>
        <end position="290"/>
    </location>
</feature>
<feature type="transmembrane region" description="Helical" evidence="1">
    <location>
        <begin position="132"/>
        <end position="149"/>
    </location>
</feature>
<name>A0A923S3V3_9BURK</name>
<dbReference type="Pfam" id="PF14351">
    <property type="entry name" value="DUF4401"/>
    <property type="match status" value="1"/>
</dbReference>
<feature type="transmembrane region" description="Helical" evidence="1">
    <location>
        <begin position="215"/>
        <end position="237"/>
    </location>
</feature>
<keyword evidence="4" id="KW-1185">Reference proteome</keyword>
<keyword evidence="1" id="KW-0812">Transmembrane</keyword>
<feature type="transmembrane region" description="Helical" evidence="1">
    <location>
        <begin position="297"/>
        <end position="325"/>
    </location>
</feature>
<feature type="transmembrane region" description="Helical" evidence="1">
    <location>
        <begin position="331"/>
        <end position="350"/>
    </location>
</feature>
<accession>A0A923S3V3</accession>
<feature type="transmembrane region" description="Helical" evidence="1">
    <location>
        <begin position="395"/>
        <end position="414"/>
    </location>
</feature>
<dbReference type="Proteomes" id="UP000596827">
    <property type="component" value="Unassembled WGS sequence"/>
</dbReference>
<organism evidence="3 4">
    <name type="scientific">Ramlibacter albus</name>
    <dbReference type="NCBI Taxonomy" id="2079448"/>
    <lineage>
        <taxon>Bacteria</taxon>
        <taxon>Pseudomonadati</taxon>
        <taxon>Pseudomonadota</taxon>
        <taxon>Betaproteobacteria</taxon>
        <taxon>Burkholderiales</taxon>
        <taxon>Comamonadaceae</taxon>
        <taxon>Ramlibacter</taxon>
    </lineage>
</organism>
<feature type="transmembrane region" description="Helical" evidence="1">
    <location>
        <begin position="80"/>
        <end position="97"/>
    </location>
</feature>
<comment type="caution">
    <text evidence="3">The sequence shown here is derived from an EMBL/GenBank/DDBJ whole genome shotgun (WGS) entry which is preliminary data.</text>
</comment>
<reference evidence="3" key="1">
    <citation type="submission" date="2020-08" db="EMBL/GenBank/DDBJ databases">
        <title>Ramlibacter sp. GTP1 16S ribosomal RNA gene genome sequencing and assembly.</title>
        <authorList>
            <person name="Kang M."/>
        </authorList>
    </citation>
    <scope>NUCLEOTIDE SEQUENCE</scope>
    <source>
        <strain evidence="3">GTP1</strain>
    </source>
</reference>
<feature type="transmembrane region" description="Helical" evidence="1">
    <location>
        <begin position="362"/>
        <end position="383"/>
    </location>
</feature>
<feature type="transmembrane region" description="Helical" evidence="1">
    <location>
        <begin position="49"/>
        <end position="74"/>
    </location>
</feature>
<feature type="domain" description="DUF4401" evidence="2">
    <location>
        <begin position="46"/>
        <end position="376"/>
    </location>
</feature>
<keyword evidence="1" id="KW-0472">Membrane</keyword>
<proteinExistence type="predicted"/>
<dbReference type="Pfam" id="PF14345">
    <property type="entry name" value="GDYXXLXY"/>
    <property type="match status" value="1"/>
</dbReference>
<evidence type="ECO:0000313" key="3">
    <source>
        <dbReference type="EMBL" id="MBC5766954.1"/>
    </source>
</evidence>
<dbReference type="EMBL" id="JACORU010000008">
    <property type="protein sequence ID" value="MBC5766954.1"/>
    <property type="molecule type" value="Genomic_DNA"/>
</dbReference>
<evidence type="ECO:0000313" key="4">
    <source>
        <dbReference type="Proteomes" id="UP000596827"/>
    </source>
</evidence>
<feature type="transmembrane region" description="Helical" evidence="1">
    <location>
        <begin position="109"/>
        <end position="126"/>
    </location>
</feature>
<evidence type="ECO:0000256" key="1">
    <source>
        <dbReference type="SAM" id="Phobius"/>
    </source>
</evidence>